<name>A0A7J5FCV3_PHOVU</name>
<gene>
    <name evidence="1" type="ORF">GAY01_15945</name>
</gene>
<organism evidence="1 2">
    <name type="scientific">Phocaeicola vulgatus</name>
    <name type="common">Bacteroides vulgatus</name>
    <dbReference type="NCBI Taxonomy" id="821"/>
    <lineage>
        <taxon>Bacteria</taxon>
        <taxon>Pseudomonadati</taxon>
        <taxon>Bacteroidota</taxon>
        <taxon>Bacteroidia</taxon>
        <taxon>Bacteroidales</taxon>
        <taxon>Bacteroidaceae</taxon>
        <taxon>Phocaeicola</taxon>
    </lineage>
</organism>
<accession>A0A7J5FCV3</accession>
<dbReference type="AlphaFoldDB" id="A0A7J5FCV3"/>
<comment type="caution">
    <text evidence="1">The sequence shown here is derived from an EMBL/GenBank/DDBJ whole genome shotgun (WGS) entry which is preliminary data.</text>
</comment>
<protein>
    <submittedName>
        <fullName evidence="1">Uncharacterized protein</fullName>
    </submittedName>
</protein>
<evidence type="ECO:0000313" key="1">
    <source>
        <dbReference type="EMBL" id="KAB3566917.1"/>
    </source>
</evidence>
<reference evidence="1 2" key="1">
    <citation type="journal article" date="2019" name="Nat. Med.">
        <title>A library of human gut bacterial isolates paired with longitudinal multiomics data enables mechanistic microbiome research.</title>
        <authorList>
            <person name="Poyet M."/>
            <person name="Groussin M."/>
            <person name="Gibbons S.M."/>
            <person name="Avila-Pacheco J."/>
            <person name="Jiang X."/>
            <person name="Kearney S.M."/>
            <person name="Perrotta A.R."/>
            <person name="Berdy B."/>
            <person name="Zhao S."/>
            <person name="Lieberman T.D."/>
            <person name="Swanson P.K."/>
            <person name="Smith M."/>
            <person name="Roesemann S."/>
            <person name="Alexander J.E."/>
            <person name="Rich S.A."/>
            <person name="Livny J."/>
            <person name="Vlamakis H."/>
            <person name="Clish C."/>
            <person name="Bullock K."/>
            <person name="Deik A."/>
            <person name="Scott J."/>
            <person name="Pierce K.A."/>
            <person name="Xavier R.J."/>
            <person name="Alm E.J."/>
        </authorList>
    </citation>
    <scope>NUCLEOTIDE SEQUENCE [LARGE SCALE GENOMIC DNA]</scope>
    <source>
        <strain evidence="1 2">BIOML-A73</strain>
    </source>
</reference>
<feature type="non-terminal residue" evidence="1">
    <location>
        <position position="1"/>
    </location>
</feature>
<evidence type="ECO:0000313" key="2">
    <source>
        <dbReference type="Proteomes" id="UP000433382"/>
    </source>
</evidence>
<proteinExistence type="predicted"/>
<dbReference type="Proteomes" id="UP000433382">
    <property type="component" value="Unassembled WGS sequence"/>
</dbReference>
<dbReference type="EMBL" id="WCZM01000025">
    <property type="protein sequence ID" value="KAB3566917.1"/>
    <property type="molecule type" value="Genomic_DNA"/>
</dbReference>
<sequence>RTKMYLCHSEILMPKDTKSLGNNKAPACESRGFVRKKRRCTIFDTPSFFVLQINFAWLS</sequence>